<feature type="non-terminal residue" evidence="1">
    <location>
        <position position="117"/>
    </location>
</feature>
<accession>A0A6A4ICW0</accession>
<protein>
    <submittedName>
        <fullName evidence="1">Uncharacterized protein</fullName>
    </submittedName>
</protein>
<evidence type="ECO:0000313" key="2">
    <source>
        <dbReference type="Proteomes" id="UP000799118"/>
    </source>
</evidence>
<feature type="non-terminal residue" evidence="1">
    <location>
        <position position="1"/>
    </location>
</feature>
<gene>
    <name evidence="1" type="ORF">BT96DRAFT_783336</name>
</gene>
<evidence type="ECO:0000313" key="1">
    <source>
        <dbReference type="EMBL" id="KAE9408391.1"/>
    </source>
</evidence>
<dbReference type="OrthoDB" id="3247165at2759"/>
<reference evidence="1" key="1">
    <citation type="journal article" date="2019" name="Environ. Microbiol.">
        <title>Fungal ecological strategies reflected in gene transcription - a case study of two litter decomposers.</title>
        <authorList>
            <person name="Barbi F."/>
            <person name="Kohler A."/>
            <person name="Barry K."/>
            <person name="Baskaran P."/>
            <person name="Daum C."/>
            <person name="Fauchery L."/>
            <person name="Ihrmark K."/>
            <person name="Kuo A."/>
            <person name="LaButti K."/>
            <person name="Lipzen A."/>
            <person name="Morin E."/>
            <person name="Grigoriev I.V."/>
            <person name="Henrissat B."/>
            <person name="Lindahl B."/>
            <person name="Martin F."/>
        </authorList>
    </citation>
    <scope>NUCLEOTIDE SEQUENCE</scope>
    <source>
        <strain evidence="1">JB14</strain>
    </source>
</reference>
<dbReference type="AlphaFoldDB" id="A0A6A4ICW0"/>
<dbReference type="Proteomes" id="UP000799118">
    <property type="component" value="Unassembled WGS sequence"/>
</dbReference>
<name>A0A6A4ICW0_9AGAR</name>
<organism evidence="1 2">
    <name type="scientific">Gymnopus androsaceus JB14</name>
    <dbReference type="NCBI Taxonomy" id="1447944"/>
    <lineage>
        <taxon>Eukaryota</taxon>
        <taxon>Fungi</taxon>
        <taxon>Dikarya</taxon>
        <taxon>Basidiomycota</taxon>
        <taxon>Agaricomycotina</taxon>
        <taxon>Agaricomycetes</taxon>
        <taxon>Agaricomycetidae</taxon>
        <taxon>Agaricales</taxon>
        <taxon>Marasmiineae</taxon>
        <taxon>Omphalotaceae</taxon>
        <taxon>Gymnopus</taxon>
    </lineage>
</organism>
<keyword evidence="2" id="KW-1185">Reference proteome</keyword>
<proteinExistence type="predicted"/>
<dbReference type="EMBL" id="ML769391">
    <property type="protein sequence ID" value="KAE9408391.1"/>
    <property type="molecule type" value="Genomic_DNA"/>
</dbReference>
<sequence length="117" mass="13232">KLTCGASGQLCRGYKEIEILNDITQLHFEGKLPAEVSGSTCNVLIEFFFFFLAWKGSEYIPTHIHDALRWTAKDPYEIETDPCVPWTVLDKSTFGKLLKQREGSLPPDNLKTVPDNT</sequence>